<keyword evidence="11" id="KW-1185">Reference proteome</keyword>
<dbReference type="Gene3D" id="2.60.40.420">
    <property type="entry name" value="Cupredoxins - blue copper proteins"/>
    <property type="match status" value="3"/>
</dbReference>
<evidence type="ECO:0000313" key="11">
    <source>
        <dbReference type="Proteomes" id="UP000193689"/>
    </source>
</evidence>
<organism evidence="10 11">
    <name type="scientific">Pseudomassariella vexata</name>
    <dbReference type="NCBI Taxonomy" id="1141098"/>
    <lineage>
        <taxon>Eukaryota</taxon>
        <taxon>Fungi</taxon>
        <taxon>Dikarya</taxon>
        <taxon>Ascomycota</taxon>
        <taxon>Pezizomycotina</taxon>
        <taxon>Sordariomycetes</taxon>
        <taxon>Xylariomycetidae</taxon>
        <taxon>Amphisphaeriales</taxon>
        <taxon>Pseudomassariaceae</taxon>
        <taxon>Pseudomassariella</taxon>
    </lineage>
</organism>
<evidence type="ECO:0000259" key="9">
    <source>
        <dbReference type="Pfam" id="PF07732"/>
    </source>
</evidence>
<feature type="chain" id="PRO_5012847426" evidence="6">
    <location>
        <begin position="22"/>
        <end position="635"/>
    </location>
</feature>
<dbReference type="GeneID" id="63780363"/>
<keyword evidence="3" id="KW-0560">Oxidoreductase</keyword>
<evidence type="ECO:0000256" key="3">
    <source>
        <dbReference type="ARBA" id="ARBA00023002"/>
    </source>
</evidence>
<keyword evidence="2" id="KW-0479">Metal-binding</keyword>
<reference evidence="10 11" key="1">
    <citation type="submission" date="2016-07" db="EMBL/GenBank/DDBJ databases">
        <title>Pervasive Adenine N6-methylation of Active Genes in Fungi.</title>
        <authorList>
            <consortium name="DOE Joint Genome Institute"/>
            <person name="Mondo S.J."/>
            <person name="Dannebaum R.O."/>
            <person name="Kuo R.C."/>
            <person name="Labutti K."/>
            <person name="Haridas S."/>
            <person name="Kuo A."/>
            <person name="Salamov A."/>
            <person name="Ahrendt S.R."/>
            <person name="Lipzen A."/>
            <person name="Sullivan W."/>
            <person name="Andreopoulos W.B."/>
            <person name="Clum A."/>
            <person name="Lindquist E."/>
            <person name="Daum C."/>
            <person name="Ramamoorthy G.K."/>
            <person name="Gryganskyi A."/>
            <person name="Culley D."/>
            <person name="Magnuson J.K."/>
            <person name="James T.Y."/>
            <person name="O'Malley M.A."/>
            <person name="Stajich J.E."/>
            <person name="Spatafora J.W."/>
            <person name="Visel A."/>
            <person name="Grigoriev I.V."/>
        </authorList>
    </citation>
    <scope>NUCLEOTIDE SEQUENCE [LARGE SCALE GENOMIC DNA]</scope>
    <source>
        <strain evidence="10 11">CBS 129021</strain>
    </source>
</reference>
<evidence type="ECO:0000256" key="1">
    <source>
        <dbReference type="ARBA" id="ARBA00010609"/>
    </source>
</evidence>
<sequence>MKNPRTVALALAALSTRSAIADDKFYNWNLTYTKLPGTSRDAILINNEWPPQSIEVNQNDRIIVNVNNHDVNDTVSLHAHGFHQMYNNQADGPVGVTQCGLHKGHSQMYVWQADQVGSFWVHSHKVGQYPYGLRAPLIVRQADEPAYYGYDADHDFIFDVSETWNDSMPAIEQKITNGDCCLNNICGLEVPPDGAIARDDLSGMTQYDATNLSSGTPMRVRIINMSAFSNFIVFADDSDIDLAVIEVDGVPLKSDNVSTAKSIMIHPGQRYSVMLNSTKSFNLYGVVDPDLYSGNDCQKLQGSSLSQYQYAAMATGQFNVDGKLVTPYFEATSSCTETTAPCYTSDNNQFTLQNLPSHASDTDQRVTDQWYSDGKLQPEADVDRIMYGNDSDSTIIHLDLTVTSGTDRYATMNDKQFFAQQIPVLLRQTQTPPECSSDDLIPEPGVGGLTDKDYYGTNNTWHVKQGTNVFLVITAKANTHPFHLHGHDFQVLYQTPSQGLSSTDRQQPSQVNGPDDDKIKDNSYDFPAVPLRRDTIQLTARTYVVAAFKTLNPGTWFFHCHNDFHSLTGMAGALVVNAPDDPKWQNPSVGESVWEQCRFETKTGGNFTSWKRSCCKSSDSCTDAASSGEKVQVIS</sequence>
<dbReference type="EMBL" id="MCFJ01000010">
    <property type="protein sequence ID" value="ORY61645.1"/>
    <property type="molecule type" value="Genomic_DNA"/>
</dbReference>
<dbReference type="Pfam" id="PF07732">
    <property type="entry name" value="Cu-oxidase_3"/>
    <property type="match status" value="1"/>
</dbReference>
<name>A0A1Y2DSJ9_9PEZI</name>
<dbReference type="STRING" id="1141098.A0A1Y2DSJ9"/>
<feature type="domain" description="Plastocyanin-like" evidence="8">
    <location>
        <begin position="450"/>
        <end position="577"/>
    </location>
</feature>
<feature type="compositionally biased region" description="Polar residues" evidence="5">
    <location>
        <begin position="497"/>
        <end position="512"/>
    </location>
</feature>
<dbReference type="PANTHER" id="PTHR11709">
    <property type="entry name" value="MULTI-COPPER OXIDASE"/>
    <property type="match status" value="1"/>
</dbReference>
<dbReference type="PANTHER" id="PTHR11709:SF361">
    <property type="entry name" value="IRON TRANSPORT MULTICOPPER OXIDASE FET3"/>
    <property type="match status" value="1"/>
</dbReference>
<dbReference type="RefSeq" id="XP_040713722.1">
    <property type="nucleotide sequence ID" value="XM_040864151.1"/>
</dbReference>
<evidence type="ECO:0000256" key="4">
    <source>
        <dbReference type="ARBA" id="ARBA00023008"/>
    </source>
</evidence>
<protein>
    <submittedName>
        <fullName evidence="10">Cupredoxin</fullName>
    </submittedName>
</protein>
<dbReference type="GO" id="GO:0033573">
    <property type="term" value="C:high-affinity iron permease complex"/>
    <property type="evidence" value="ECO:0007669"/>
    <property type="project" value="TreeGrafter"/>
</dbReference>
<dbReference type="OrthoDB" id="5233586at2759"/>
<keyword evidence="4" id="KW-0186">Copper</keyword>
<comment type="caution">
    <text evidence="10">The sequence shown here is derived from an EMBL/GenBank/DDBJ whole genome shotgun (WGS) entry which is preliminary data.</text>
</comment>
<evidence type="ECO:0000256" key="5">
    <source>
        <dbReference type="SAM" id="MobiDB-lite"/>
    </source>
</evidence>
<dbReference type="InterPro" id="IPR011707">
    <property type="entry name" value="Cu-oxidase-like_N"/>
</dbReference>
<dbReference type="PROSITE" id="PS00080">
    <property type="entry name" value="MULTICOPPER_OXIDASE2"/>
    <property type="match status" value="1"/>
</dbReference>
<accession>A0A1Y2DSJ9</accession>
<evidence type="ECO:0000256" key="6">
    <source>
        <dbReference type="SAM" id="SignalP"/>
    </source>
</evidence>
<dbReference type="Pfam" id="PF07731">
    <property type="entry name" value="Cu-oxidase_2"/>
    <property type="match status" value="1"/>
</dbReference>
<dbReference type="GO" id="GO:0004322">
    <property type="term" value="F:ferroxidase activity"/>
    <property type="evidence" value="ECO:0007669"/>
    <property type="project" value="TreeGrafter"/>
</dbReference>
<feature type="domain" description="Plastocyanin-like" evidence="7">
    <location>
        <begin position="206"/>
        <end position="286"/>
    </location>
</feature>
<dbReference type="Proteomes" id="UP000193689">
    <property type="component" value="Unassembled WGS sequence"/>
</dbReference>
<dbReference type="SUPFAM" id="SSF49503">
    <property type="entry name" value="Cupredoxins"/>
    <property type="match status" value="3"/>
</dbReference>
<evidence type="ECO:0000313" key="10">
    <source>
        <dbReference type="EMBL" id="ORY61645.1"/>
    </source>
</evidence>
<keyword evidence="6" id="KW-0732">Signal</keyword>
<dbReference type="Pfam" id="PF00394">
    <property type="entry name" value="Cu-oxidase"/>
    <property type="match status" value="1"/>
</dbReference>
<feature type="domain" description="Plastocyanin-like" evidence="9">
    <location>
        <begin position="32"/>
        <end position="142"/>
    </location>
</feature>
<proteinExistence type="inferred from homology"/>
<feature type="region of interest" description="Disordered" evidence="5">
    <location>
        <begin position="497"/>
        <end position="522"/>
    </location>
</feature>
<dbReference type="InterPro" id="IPR002355">
    <property type="entry name" value="Cu_oxidase_Cu_BS"/>
</dbReference>
<dbReference type="GO" id="GO:0005507">
    <property type="term" value="F:copper ion binding"/>
    <property type="evidence" value="ECO:0007669"/>
    <property type="project" value="InterPro"/>
</dbReference>
<feature type="signal peptide" evidence="6">
    <location>
        <begin position="1"/>
        <end position="21"/>
    </location>
</feature>
<dbReference type="InParanoid" id="A0A1Y2DSJ9"/>
<dbReference type="GO" id="GO:0033215">
    <property type="term" value="P:reductive iron assimilation"/>
    <property type="evidence" value="ECO:0007669"/>
    <property type="project" value="TreeGrafter"/>
</dbReference>
<gene>
    <name evidence="10" type="ORF">BCR38DRAFT_487388</name>
</gene>
<dbReference type="InterPro" id="IPR045087">
    <property type="entry name" value="Cu-oxidase_fam"/>
</dbReference>
<dbReference type="GO" id="GO:0010106">
    <property type="term" value="P:cellular response to iron ion starvation"/>
    <property type="evidence" value="ECO:0007669"/>
    <property type="project" value="TreeGrafter"/>
</dbReference>
<dbReference type="InterPro" id="IPR001117">
    <property type="entry name" value="Cu-oxidase_2nd"/>
</dbReference>
<evidence type="ECO:0000256" key="2">
    <source>
        <dbReference type="ARBA" id="ARBA00022723"/>
    </source>
</evidence>
<dbReference type="AlphaFoldDB" id="A0A1Y2DSJ9"/>
<dbReference type="InterPro" id="IPR011706">
    <property type="entry name" value="Cu-oxidase_C"/>
</dbReference>
<evidence type="ECO:0000259" key="8">
    <source>
        <dbReference type="Pfam" id="PF07731"/>
    </source>
</evidence>
<comment type="similarity">
    <text evidence="1">Belongs to the multicopper oxidase family.</text>
</comment>
<evidence type="ECO:0000259" key="7">
    <source>
        <dbReference type="Pfam" id="PF00394"/>
    </source>
</evidence>
<dbReference type="InterPro" id="IPR008972">
    <property type="entry name" value="Cupredoxin"/>
</dbReference>